<organism evidence="1 2">
    <name type="scientific">Ixodes persulcatus</name>
    <name type="common">Taiga tick</name>
    <dbReference type="NCBI Taxonomy" id="34615"/>
    <lineage>
        <taxon>Eukaryota</taxon>
        <taxon>Metazoa</taxon>
        <taxon>Ecdysozoa</taxon>
        <taxon>Arthropoda</taxon>
        <taxon>Chelicerata</taxon>
        <taxon>Arachnida</taxon>
        <taxon>Acari</taxon>
        <taxon>Parasitiformes</taxon>
        <taxon>Ixodida</taxon>
        <taxon>Ixodoidea</taxon>
        <taxon>Ixodidae</taxon>
        <taxon>Ixodinae</taxon>
        <taxon>Ixodes</taxon>
    </lineage>
</organism>
<sequence length="292" mass="31023">MTTASARPSLNSRESVPGPARCMTPSMQPLVKPEPPMSPPDDVSFQSGFSEGDDDGDHRSPGSSQGLLSPSYMDADDFDDAESADSSSTTAASLSSTTTKRKRVPKASTRARASTNKPGGPVRVKKTRRLKANDRERNRMHNLNGALDRLRCVLPTFPDDTKLTKIETLRFAHNYIWALSETLRIVESKSEKMKKDLQTEQDAAAPLGLESAIATVTPVAPRGPFYATPPSSFGSSPSPAKLQGGVPSPGPTPWNLSSCPSSVAVSTPASSIDLSDSSCSGSECGFTTYEAL</sequence>
<protein>
    <submittedName>
        <fullName evidence="1">Uncharacterized protein</fullName>
    </submittedName>
</protein>
<evidence type="ECO:0000313" key="1">
    <source>
        <dbReference type="EMBL" id="KAG0424544.1"/>
    </source>
</evidence>
<reference evidence="1 2" key="1">
    <citation type="journal article" date="2020" name="Cell">
        <title>Large-Scale Comparative Analyses of Tick Genomes Elucidate Their Genetic Diversity and Vector Capacities.</title>
        <authorList>
            <consortium name="Tick Genome and Microbiome Consortium (TIGMIC)"/>
            <person name="Jia N."/>
            <person name="Wang J."/>
            <person name="Shi W."/>
            <person name="Du L."/>
            <person name="Sun Y."/>
            <person name="Zhan W."/>
            <person name="Jiang J.F."/>
            <person name="Wang Q."/>
            <person name="Zhang B."/>
            <person name="Ji P."/>
            <person name="Bell-Sakyi L."/>
            <person name="Cui X.M."/>
            <person name="Yuan T.T."/>
            <person name="Jiang B.G."/>
            <person name="Yang W.F."/>
            <person name="Lam T.T."/>
            <person name="Chang Q.C."/>
            <person name="Ding S.J."/>
            <person name="Wang X.J."/>
            <person name="Zhu J.G."/>
            <person name="Ruan X.D."/>
            <person name="Zhao L."/>
            <person name="Wei J.T."/>
            <person name="Ye R.Z."/>
            <person name="Que T.C."/>
            <person name="Du C.H."/>
            <person name="Zhou Y.H."/>
            <person name="Cheng J.X."/>
            <person name="Dai P.F."/>
            <person name="Guo W.B."/>
            <person name="Han X.H."/>
            <person name="Huang E.J."/>
            <person name="Li L.F."/>
            <person name="Wei W."/>
            <person name="Gao Y.C."/>
            <person name="Liu J.Z."/>
            <person name="Shao H.Z."/>
            <person name="Wang X."/>
            <person name="Wang C.C."/>
            <person name="Yang T.C."/>
            <person name="Huo Q.B."/>
            <person name="Li W."/>
            <person name="Chen H.Y."/>
            <person name="Chen S.E."/>
            <person name="Zhou L.G."/>
            <person name="Ni X.B."/>
            <person name="Tian J.H."/>
            <person name="Sheng Y."/>
            <person name="Liu T."/>
            <person name="Pan Y.S."/>
            <person name="Xia L.Y."/>
            <person name="Li J."/>
            <person name="Zhao F."/>
            <person name="Cao W.C."/>
        </authorList>
    </citation>
    <scope>NUCLEOTIDE SEQUENCE [LARGE SCALE GENOMIC DNA]</scope>
    <source>
        <strain evidence="1">Iper-2018</strain>
    </source>
</reference>
<proteinExistence type="predicted"/>
<gene>
    <name evidence="1" type="ORF">HPB47_028253</name>
</gene>
<comment type="caution">
    <text evidence="1">The sequence shown here is derived from an EMBL/GenBank/DDBJ whole genome shotgun (WGS) entry which is preliminary data.</text>
</comment>
<name>A0AC60PV87_IXOPE</name>
<keyword evidence="2" id="KW-1185">Reference proteome</keyword>
<evidence type="ECO:0000313" key="2">
    <source>
        <dbReference type="Proteomes" id="UP000805193"/>
    </source>
</evidence>
<accession>A0AC60PV87</accession>
<dbReference type="Proteomes" id="UP000805193">
    <property type="component" value="Unassembled WGS sequence"/>
</dbReference>
<dbReference type="EMBL" id="JABSTQ010009964">
    <property type="protein sequence ID" value="KAG0424544.1"/>
    <property type="molecule type" value="Genomic_DNA"/>
</dbReference>